<dbReference type="Proteomes" id="UP000423525">
    <property type="component" value="Chromosome"/>
</dbReference>
<dbReference type="PANTHER" id="PTHR30477:SF0">
    <property type="entry name" value="METAL TRANSPORT SYSTEM MEMBRANE PROTEIN TM_0125-RELATED"/>
    <property type="match status" value="1"/>
</dbReference>
<keyword evidence="3 6" id="KW-0812">Transmembrane</keyword>
<comment type="subcellular location">
    <subcellularLocation>
        <location evidence="6">Cell membrane</location>
        <topology evidence="6">Multi-pass membrane protein</topology>
    </subcellularLocation>
    <subcellularLocation>
        <location evidence="1">Membrane</location>
        <topology evidence="1">Multi-pass membrane protein</topology>
    </subcellularLocation>
</comment>
<proteinExistence type="inferred from homology"/>
<feature type="transmembrane region" description="Helical" evidence="7">
    <location>
        <begin position="243"/>
        <end position="262"/>
    </location>
</feature>
<evidence type="ECO:0000256" key="7">
    <source>
        <dbReference type="SAM" id="Phobius"/>
    </source>
</evidence>
<gene>
    <name evidence="8" type="ORF">FRC0190_00626</name>
</gene>
<sequence>MTVILLLPTIELIIVGALCGIVGVFAVLKGRVFFTESITHATFPGAILGVVIAGRNGLFLGALLMCIGMSWLMRRLTRLSTQTAQASAGVVLTVGFALGYFLNKWFAPLPIRIEGFLAGSVLSVRLIDVLVSAVVLVVVVGIVNSFHSSLILYCFDEPGFVSAGGKQHRAEALILGMIVATVVCVIPAIGTILSIALIAAPAAGLKTVVASPRQLIVAAPVAGVVISLAGLFIAVYFKLSVGGTIAIAAGVFYCLCMSLSCLKSPRTT</sequence>
<evidence type="ECO:0000256" key="1">
    <source>
        <dbReference type="ARBA" id="ARBA00004141"/>
    </source>
</evidence>
<dbReference type="InterPro" id="IPR001626">
    <property type="entry name" value="ABC_TroCD"/>
</dbReference>
<dbReference type="Gene3D" id="1.10.3470.10">
    <property type="entry name" value="ABC transporter involved in vitamin B12 uptake, BtuC"/>
    <property type="match status" value="1"/>
</dbReference>
<feature type="transmembrane region" description="Helical" evidence="7">
    <location>
        <begin position="172"/>
        <end position="203"/>
    </location>
</feature>
<dbReference type="InterPro" id="IPR037294">
    <property type="entry name" value="ABC_BtuC-like"/>
</dbReference>
<reference evidence="8 9" key="1">
    <citation type="submission" date="2019-11" db="EMBL/GenBank/DDBJ databases">
        <authorList>
            <person name="Brisse S."/>
        </authorList>
    </citation>
    <scope>NUCLEOTIDE SEQUENCE [LARGE SCALE GENOMIC DNA]</scope>
    <source>
        <strain evidence="8">FRC0190</strain>
    </source>
</reference>
<keyword evidence="5 7" id="KW-0472">Membrane</keyword>
<feature type="transmembrane region" description="Helical" evidence="7">
    <location>
        <begin position="12"/>
        <end position="34"/>
    </location>
</feature>
<dbReference type="KEGG" id="crf:FRC0190_00626"/>
<organism evidence="8 9">
    <name type="scientific">Corynebacterium rouxii</name>
    <dbReference type="NCBI Taxonomy" id="2719119"/>
    <lineage>
        <taxon>Bacteria</taxon>
        <taxon>Bacillati</taxon>
        <taxon>Actinomycetota</taxon>
        <taxon>Actinomycetes</taxon>
        <taxon>Mycobacteriales</taxon>
        <taxon>Corynebacteriaceae</taxon>
        <taxon>Corynebacterium</taxon>
    </lineage>
</organism>
<evidence type="ECO:0000313" key="9">
    <source>
        <dbReference type="Proteomes" id="UP000423525"/>
    </source>
</evidence>
<dbReference type="Pfam" id="PF00950">
    <property type="entry name" value="ABC-3"/>
    <property type="match status" value="1"/>
</dbReference>
<dbReference type="AlphaFoldDB" id="A0A6I8MEH9"/>
<dbReference type="SUPFAM" id="SSF81345">
    <property type="entry name" value="ABC transporter involved in vitamin B12 uptake, BtuC"/>
    <property type="match status" value="1"/>
</dbReference>
<feature type="transmembrane region" description="Helical" evidence="7">
    <location>
        <begin position="215"/>
        <end position="237"/>
    </location>
</feature>
<evidence type="ECO:0000256" key="4">
    <source>
        <dbReference type="ARBA" id="ARBA00022989"/>
    </source>
</evidence>
<evidence type="ECO:0000313" key="8">
    <source>
        <dbReference type="EMBL" id="VZH84613.1"/>
    </source>
</evidence>
<dbReference type="GO" id="GO:0055085">
    <property type="term" value="P:transmembrane transport"/>
    <property type="evidence" value="ECO:0007669"/>
    <property type="project" value="InterPro"/>
</dbReference>
<evidence type="ECO:0000256" key="5">
    <source>
        <dbReference type="ARBA" id="ARBA00023136"/>
    </source>
</evidence>
<dbReference type="RefSeq" id="WP_155871802.1">
    <property type="nucleotide sequence ID" value="NZ_CP168248.1"/>
</dbReference>
<keyword evidence="4 7" id="KW-1133">Transmembrane helix</keyword>
<evidence type="ECO:0000256" key="3">
    <source>
        <dbReference type="ARBA" id="ARBA00022692"/>
    </source>
</evidence>
<feature type="transmembrane region" description="Helical" evidence="7">
    <location>
        <begin position="115"/>
        <end position="143"/>
    </location>
</feature>
<keyword evidence="6" id="KW-0813">Transport</keyword>
<dbReference type="PANTHER" id="PTHR30477">
    <property type="entry name" value="ABC-TRANSPORTER METAL-BINDING PROTEIN"/>
    <property type="match status" value="1"/>
</dbReference>
<evidence type="ECO:0000256" key="6">
    <source>
        <dbReference type="RuleBase" id="RU003943"/>
    </source>
</evidence>
<protein>
    <submittedName>
        <fullName evidence="8">Metal ABC transporter permease</fullName>
    </submittedName>
</protein>
<comment type="similarity">
    <text evidence="2 6">Belongs to the ABC-3 integral membrane protein family.</text>
</comment>
<evidence type="ECO:0000256" key="2">
    <source>
        <dbReference type="ARBA" id="ARBA00008034"/>
    </source>
</evidence>
<accession>A0A6I8MEH9</accession>
<feature type="transmembrane region" description="Helical" evidence="7">
    <location>
        <begin position="84"/>
        <end position="103"/>
    </location>
</feature>
<feature type="transmembrane region" description="Helical" evidence="7">
    <location>
        <begin position="46"/>
        <end position="72"/>
    </location>
</feature>
<dbReference type="GO" id="GO:0043190">
    <property type="term" value="C:ATP-binding cassette (ABC) transporter complex"/>
    <property type="evidence" value="ECO:0007669"/>
    <property type="project" value="InterPro"/>
</dbReference>
<name>A0A6I8MEH9_9CORY</name>
<dbReference type="EMBL" id="LR738855">
    <property type="protein sequence ID" value="VZH84613.1"/>
    <property type="molecule type" value="Genomic_DNA"/>
</dbReference>